<proteinExistence type="predicted"/>
<dbReference type="SUPFAM" id="SSF50978">
    <property type="entry name" value="WD40 repeat-like"/>
    <property type="match status" value="1"/>
</dbReference>
<dbReference type="InterPro" id="IPR036322">
    <property type="entry name" value="WD40_repeat_dom_sf"/>
</dbReference>
<organism evidence="1 2">
    <name type="scientific">Carboxylicivirga linearis</name>
    <dbReference type="NCBI Taxonomy" id="1628157"/>
    <lineage>
        <taxon>Bacteria</taxon>
        <taxon>Pseudomonadati</taxon>
        <taxon>Bacteroidota</taxon>
        <taxon>Bacteroidia</taxon>
        <taxon>Marinilabiliales</taxon>
        <taxon>Marinilabiliaceae</taxon>
        <taxon>Carboxylicivirga</taxon>
    </lineage>
</organism>
<reference evidence="1 2" key="1">
    <citation type="journal article" date="2015" name="Int. J. Syst. Evol. Microbiol.">
        <title>Carboxylicivirga linearis sp. nov., isolated from a sea cucumber culture pond.</title>
        <authorList>
            <person name="Wang F.Q."/>
            <person name="Zhou Y.X."/>
            <person name="Lin X.Z."/>
            <person name="Chen G.J."/>
            <person name="Du Z.J."/>
        </authorList>
    </citation>
    <scope>NUCLEOTIDE SEQUENCE [LARGE SCALE GENOMIC DNA]</scope>
    <source>
        <strain evidence="1 2">FB218</strain>
    </source>
</reference>
<sequence>MKLCFTIVFFSVYSSLNILSQKTELTTLPDYDSGVSTFFIIDEAVICYPAGDHLQFWDIKKNEIIDTYQYSLNSKVVALISNNESEYLFAGTKEGDLLVFSKQTKNLVYKKEVDSSGITSLSPIIYKSRMLIGCSNGKVYELNINGQDEPRLFYNCEESITAIQYSEKLDLALIASGEGVVEFFKGPAFNWLTRTKVSKKWIRDLVVDETKNRLFAVGDEGVLWEWKVDKDGGLTFLRSQNVWSNWILSIDVKQGGGVVAMGGLNHKLLVYTNFASYEMKLKGPITQAEIIKDKGTQLKIVCCVHEVGIQIVPLVDMKYKSSF</sequence>
<gene>
    <name evidence="1" type="ORF">KEM10_08325</name>
</gene>
<protein>
    <submittedName>
        <fullName evidence="1">WD40 repeat domain-containing protein</fullName>
    </submittedName>
</protein>
<comment type="caution">
    <text evidence="1">The sequence shown here is derived from an EMBL/GenBank/DDBJ whole genome shotgun (WGS) entry which is preliminary data.</text>
</comment>
<dbReference type="InterPro" id="IPR015943">
    <property type="entry name" value="WD40/YVTN_repeat-like_dom_sf"/>
</dbReference>
<dbReference type="EMBL" id="JAGUCO010000004">
    <property type="protein sequence ID" value="MBS2098284.1"/>
    <property type="molecule type" value="Genomic_DNA"/>
</dbReference>
<dbReference type="RefSeq" id="WP_212215528.1">
    <property type="nucleotide sequence ID" value="NZ_JAGUCO010000004.1"/>
</dbReference>
<name>A0ABS5JTU0_9BACT</name>
<evidence type="ECO:0000313" key="1">
    <source>
        <dbReference type="EMBL" id="MBS2098284.1"/>
    </source>
</evidence>
<keyword evidence="2" id="KW-1185">Reference proteome</keyword>
<dbReference type="Proteomes" id="UP000708576">
    <property type="component" value="Unassembled WGS sequence"/>
</dbReference>
<evidence type="ECO:0000313" key="2">
    <source>
        <dbReference type="Proteomes" id="UP000708576"/>
    </source>
</evidence>
<dbReference type="Gene3D" id="2.130.10.10">
    <property type="entry name" value="YVTN repeat-like/Quinoprotein amine dehydrogenase"/>
    <property type="match status" value="1"/>
</dbReference>
<accession>A0ABS5JTU0</accession>